<dbReference type="Proteomes" id="UP000308121">
    <property type="component" value="Unassembled WGS sequence"/>
</dbReference>
<evidence type="ECO:0000256" key="2">
    <source>
        <dbReference type="ARBA" id="ARBA00012417"/>
    </source>
</evidence>
<dbReference type="InterPro" id="IPR001098">
    <property type="entry name" value="DNA-dir_DNA_pol_A_palm_dom"/>
</dbReference>
<dbReference type="PRINTS" id="PR00868">
    <property type="entry name" value="DNAPOLI"/>
</dbReference>
<dbReference type="SMART" id="SM00279">
    <property type="entry name" value="HhH2"/>
    <property type="match status" value="1"/>
</dbReference>
<dbReference type="InterPro" id="IPR002562">
    <property type="entry name" value="3'-5'_exonuclease_dom"/>
</dbReference>
<dbReference type="InterPro" id="IPR043502">
    <property type="entry name" value="DNA/RNA_pol_sf"/>
</dbReference>
<dbReference type="FunFam" id="3.40.50.1010:FF:000001">
    <property type="entry name" value="DNA polymerase I"/>
    <property type="match status" value="1"/>
</dbReference>
<dbReference type="InterPro" id="IPR020045">
    <property type="entry name" value="DNA_polI_H3TH"/>
</dbReference>
<keyword evidence="10" id="KW-0269">Exonuclease</keyword>
<accession>A0A7Z8JZQ3</accession>
<dbReference type="NCBIfam" id="NF004397">
    <property type="entry name" value="PRK05755.1"/>
    <property type="match status" value="1"/>
</dbReference>
<dbReference type="InterPro" id="IPR020046">
    <property type="entry name" value="5-3_exonucl_a-hlix_arch_N"/>
</dbReference>
<dbReference type="Gene3D" id="3.30.420.10">
    <property type="entry name" value="Ribonuclease H-like superfamily/Ribonuclease H"/>
    <property type="match status" value="1"/>
</dbReference>
<dbReference type="Gene3D" id="1.10.150.20">
    <property type="entry name" value="5' to 3' exonuclease, C-terminal subdomain"/>
    <property type="match status" value="2"/>
</dbReference>
<feature type="domain" description="5'-3' exonuclease" evidence="19">
    <location>
        <begin position="46"/>
        <end position="306"/>
    </location>
</feature>
<dbReference type="GO" id="GO:0006302">
    <property type="term" value="P:double-strand break repair"/>
    <property type="evidence" value="ECO:0007669"/>
    <property type="project" value="TreeGrafter"/>
</dbReference>
<evidence type="ECO:0000256" key="6">
    <source>
        <dbReference type="ARBA" id="ARBA00022705"/>
    </source>
</evidence>
<dbReference type="InterPro" id="IPR018320">
    <property type="entry name" value="DNA_polymerase_1"/>
</dbReference>
<evidence type="ECO:0000256" key="1">
    <source>
        <dbReference type="ARBA" id="ARBA00007705"/>
    </source>
</evidence>
<dbReference type="SUPFAM" id="SSF88723">
    <property type="entry name" value="PIN domain-like"/>
    <property type="match status" value="1"/>
</dbReference>
<keyword evidence="9" id="KW-0378">Hydrolase</keyword>
<keyword evidence="4 17" id="KW-0808">Transferase</keyword>
<evidence type="ECO:0000259" key="20">
    <source>
        <dbReference type="SMART" id="SM00482"/>
    </source>
</evidence>
<comment type="caution">
    <text evidence="21">The sequence shown here is derived from an EMBL/GenBank/DDBJ whole genome shotgun (WGS) entry which is preliminary data.</text>
</comment>
<keyword evidence="11 17" id="KW-0239">DNA-directed DNA polymerase</keyword>
<dbReference type="InterPro" id="IPR002298">
    <property type="entry name" value="DNA_polymerase_A"/>
</dbReference>
<dbReference type="Gene3D" id="3.40.50.1010">
    <property type="entry name" value="5'-nuclease"/>
    <property type="match status" value="1"/>
</dbReference>
<evidence type="ECO:0000256" key="11">
    <source>
        <dbReference type="ARBA" id="ARBA00022932"/>
    </source>
</evidence>
<evidence type="ECO:0000259" key="19">
    <source>
        <dbReference type="SMART" id="SM00475"/>
    </source>
</evidence>
<evidence type="ECO:0000313" key="21">
    <source>
        <dbReference type="EMBL" id="TKR23684.1"/>
    </source>
</evidence>
<comment type="similarity">
    <text evidence="1 17">Belongs to the DNA polymerase type-A family.</text>
</comment>
<dbReference type="InterPro" id="IPR029060">
    <property type="entry name" value="PIN-like_dom_sf"/>
</dbReference>
<dbReference type="Pfam" id="PF22619">
    <property type="entry name" value="DNA_polI_exo1"/>
    <property type="match status" value="1"/>
</dbReference>
<reference evidence="21 22" key="1">
    <citation type="submission" date="2019-05" db="EMBL/GenBank/DDBJ databases">
        <title>Genome sequence of Cellulomonas hominis strain CS1.</title>
        <authorList>
            <person name="Belmont J."/>
            <person name="Maclea K.S."/>
        </authorList>
    </citation>
    <scope>NUCLEOTIDE SEQUENCE [LARGE SCALE GENOMIC DNA]</scope>
    <source>
        <strain evidence="21 22">CS1</strain>
    </source>
</reference>
<dbReference type="InterPro" id="IPR012337">
    <property type="entry name" value="RNaseH-like_sf"/>
</dbReference>
<keyword evidence="7" id="KW-0540">Nuclease</keyword>
<dbReference type="SUPFAM" id="SSF53098">
    <property type="entry name" value="Ribonuclease H-like"/>
    <property type="match status" value="1"/>
</dbReference>
<dbReference type="AlphaFoldDB" id="A0A7Z8JZQ3"/>
<dbReference type="Gene3D" id="3.30.70.370">
    <property type="match status" value="1"/>
</dbReference>
<dbReference type="SMART" id="SM00475">
    <property type="entry name" value="53EXOc"/>
    <property type="match status" value="1"/>
</dbReference>
<organism evidence="21 22">
    <name type="scientific">Cellulomonas hominis</name>
    <dbReference type="NCBI Taxonomy" id="156981"/>
    <lineage>
        <taxon>Bacteria</taxon>
        <taxon>Bacillati</taxon>
        <taxon>Actinomycetota</taxon>
        <taxon>Actinomycetes</taxon>
        <taxon>Micrococcales</taxon>
        <taxon>Cellulomonadaceae</taxon>
        <taxon>Cellulomonas</taxon>
    </lineage>
</organism>
<evidence type="ECO:0000256" key="9">
    <source>
        <dbReference type="ARBA" id="ARBA00022801"/>
    </source>
</evidence>
<evidence type="ECO:0000256" key="4">
    <source>
        <dbReference type="ARBA" id="ARBA00022679"/>
    </source>
</evidence>
<dbReference type="Gene3D" id="1.20.1060.10">
    <property type="entry name" value="Taq DNA Polymerase, Chain T, domain 4"/>
    <property type="match status" value="1"/>
</dbReference>
<dbReference type="CDD" id="cd06140">
    <property type="entry name" value="DNA_polA_I_Bacillus_like_exo"/>
    <property type="match status" value="1"/>
</dbReference>
<evidence type="ECO:0000256" key="12">
    <source>
        <dbReference type="ARBA" id="ARBA00023125"/>
    </source>
</evidence>
<evidence type="ECO:0000259" key="18">
    <source>
        <dbReference type="SMART" id="SM00474"/>
    </source>
</evidence>
<evidence type="ECO:0000256" key="8">
    <source>
        <dbReference type="ARBA" id="ARBA00022763"/>
    </source>
</evidence>
<protein>
    <recommendedName>
        <fullName evidence="3 16">DNA polymerase I</fullName>
        <ecNumber evidence="2 16">2.7.7.7</ecNumber>
    </recommendedName>
</protein>
<dbReference type="InterPro" id="IPR002421">
    <property type="entry name" value="5-3_exonuclease"/>
</dbReference>
<keyword evidence="8 17" id="KW-0227">DNA damage</keyword>
<dbReference type="SMART" id="SM00474">
    <property type="entry name" value="35EXOc"/>
    <property type="match status" value="1"/>
</dbReference>
<dbReference type="EC" id="2.7.7.7" evidence="2 16"/>
<dbReference type="Pfam" id="PF01367">
    <property type="entry name" value="5_3_exonuc"/>
    <property type="match status" value="1"/>
</dbReference>
<name>A0A7Z8JZQ3_9CELL</name>
<dbReference type="CDD" id="cd09859">
    <property type="entry name" value="PIN_53EXO"/>
    <property type="match status" value="1"/>
</dbReference>
<evidence type="ECO:0000256" key="16">
    <source>
        <dbReference type="NCBIfam" id="TIGR00593"/>
    </source>
</evidence>
<evidence type="ECO:0000313" key="22">
    <source>
        <dbReference type="Proteomes" id="UP000308121"/>
    </source>
</evidence>
<evidence type="ECO:0000256" key="13">
    <source>
        <dbReference type="ARBA" id="ARBA00023204"/>
    </source>
</evidence>
<keyword evidence="5 17" id="KW-0548">Nucleotidyltransferase</keyword>
<dbReference type="InterPro" id="IPR008918">
    <property type="entry name" value="HhH2"/>
</dbReference>
<dbReference type="InterPro" id="IPR036397">
    <property type="entry name" value="RNaseH_sf"/>
</dbReference>
<dbReference type="GO" id="GO:0008409">
    <property type="term" value="F:5'-3' exonuclease activity"/>
    <property type="evidence" value="ECO:0007669"/>
    <property type="project" value="InterPro"/>
</dbReference>
<evidence type="ECO:0000256" key="15">
    <source>
        <dbReference type="ARBA" id="ARBA00053603"/>
    </source>
</evidence>
<evidence type="ECO:0000256" key="5">
    <source>
        <dbReference type="ARBA" id="ARBA00022695"/>
    </source>
</evidence>
<evidence type="ECO:0000256" key="17">
    <source>
        <dbReference type="RuleBase" id="RU004460"/>
    </source>
</evidence>
<dbReference type="OrthoDB" id="9806424at2"/>
<dbReference type="GO" id="GO:0006261">
    <property type="term" value="P:DNA-templated DNA replication"/>
    <property type="evidence" value="ECO:0007669"/>
    <property type="project" value="UniProtKB-UniRule"/>
</dbReference>
<dbReference type="FunFam" id="1.10.150.20:FF:000003">
    <property type="entry name" value="DNA polymerase I"/>
    <property type="match status" value="1"/>
</dbReference>
<keyword evidence="6 17" id="KW-0235">DNA replication</keyword>
<dbReference type="GO" id="GO:0003887">
    <property type="term" value="F:DNA-directed DNA polymerase activity"/>
    <property type="evidence" value="ECO:0007669"/>
    <property type="project" value="UniProtKB-UniRule"/>
</dbReference>
<dbReference type="SUPFAM" id="SSF56672">
    <property type="entry name" value="DNA/RNA polymerases"/>
    <property type="match status" value="1"/>
</dbReference>
<keyword evidence="13 17" id="KW-0234">DNA repair</keyword>
<dbReference type="FunFam" id="1.10.150.20:FF:000002">
    <property type="entry name" value="DNA polymerase I"/>
    <property type="match status" value="1"/>
</dbReference>
<comment type="function">
    <text evidence="15">In addition to polymerase activity, this DNA polymerase exhibits 3'-5' and 5'-3' exonuclease activity.</text>
</comment>
<dbReference type="PANTHER" id="PTHR10133">
    <property type="entry name" value="DNA POLYMERASE I"/>
    <property type="match status" value="1"/>
</dbReference>
<feature type="domain" description="3'-5' exonuclease" evidence="18">
    <location>
        <begin position="351"/>
        <end position="543"/>
    </location>
</feature>
<sequence>MSVPGGTWVPRGAPSAAGAAASAGSAVRGRSVSAMPDRLAPVTDATRLLLVDGHSMAYRAFFALPVDKFATSTGQPTNAVFGFVSMLANLLRDEAPTHVAVAFDAGRTTFRTEQYEEYKANRSASPDAFRGQVEVIKQVLATMHIPTLDKPGFEADDILATLARQGAAEGMDVLICSGDRDSLQLVTDRVTVLYPVKGVSELARMTPEAVEAKYAVPPERYPDVAALVGESSDNLPGVPGVGPKTAAKWIATYDGLQGIVANVDKIAGKAGESLRANLDQVLLNRQLNRLLDDLELPLGPEDLVARPWDREALHTILDELEFRTLRDRLFAMLPGEDDDAGEVAGPAEGPVVVTPVDGGLAAWLERHAGARTAVDVQGSASPAGGDAWGIALVVGGEAVAYDLAQIAPADEATLATWLADPAQPKALHAAKEAWHALAGRGLTLAGVEFDTELGAYLLQPDRRGYDLSDLAIGYLRRELGAVADEAGQGALDLDLEGSSEGTRGAVRAAAVLDLVDVLGGQLVERGVDHLLRDVELPLESVLERMEHVGIAADAGYLSALEKEYDTAVQRAAGEAYDAIGREVNLGSPKQLQEVLFDQLDMPKTKKTKTGYTTDANALADLFARTGHPFLEHLLAHRDAIRLRQTVEGLLRSVAPDGRIHTTFQQTIAATGRLSSTDPNLQNIPIRTEAGRQIRRAFVVGQGYETLLTADYSQIEMRIMAHLSGDEGLIEAFTAGEDLHSYVGSRVFGVPTDEVTSAQRSKIKAMSYGLAYGLSSYGLSQQLKIEVSEAAALMQDYFHRFGGVRDYLTGVADEARATGYTATILGRRRYLPDLTSDNRVRREAAERMALNAPIQGSAADIIKLAMLGVQSELDAQGLGSRLLLQVHDELVLEVAPGEREQVEALVRAQMGSAYDLSVPLDVSVGVGESWHAAGH</sequence>
<dbReference type="NCBIfam" id="TIGR00593">
    <property type="entry name" value="pola"/>
    <property type="match status" value="1"/>
</dbReference>
<comment type="catalytic activity">
    <reaction evidence="14 17">
        <text>DNA(n) + a 2'-deoxyribonucleoside 5'-triphosphate = DNA(n+1) + diphosphate</text>
        <dbReference type="Rhea" id="RHEA:22508"/>
        <dbReference type="Rhea" id="RHEA-COMP:17339"/>
        <dbReference type="Rhea" id="RHEA-COMP:17340"/>
        <dbReference type="ChEBI" id="CHEBI:33019"/>
        <dbReference type="ChEBI" id="CHEBI:61560"/>
        <dbReference type="ChEBI" id="CHEBI:173112"/>
        <dbReference type="EC" id="2.7.7.7"/>
    </reaction>
</comment>
<evidence type="ECO:0000256" key="10">
    <source>
        <dbReference type="ARBA" id="ARBA00022839"/>
    </source>
</evidence>
<evidence type="ECO:0000256" key="14">
    <source>
        <dbReference type="ARBA" id="ARBA00049244"/>
    </source>
</evidence>
<dbReference type="EMBL" id="SZYE01000067">
    <property type="protein sequence ID" value="TKR23684.1"/>
    <property type="molecule type" value="Genomic_DNA"/>
</dbReference>
<dbReference type="SUPFAM" id="SSF47807">
    <property type="entry name" value="5' to 3' exonuclease, C-terminal subdomain"/>
    <property type="match status" value="1"/>
</dbReference>
<dbReference type="GO" id="GO:0003677">
    <property type="term" value="F:DNA binding"/>
    <property type="evidence" value="ECO:0007669"/>
    <property type="project" value="UniProtKB-UniRule"/>
</dbReference>
<dbReference type="Pfam" id="PF02739">
    <property type="entry name" value="5_3_exonuc_N"/>
    <property type="match status" value="1"/>
</dbReference>
<evidence type="ECO:0000256" key="3">
    <source>
        <dbReference type="ARBA" id="ARBA00020311"/>
    </source>
</evidence>
<gene>
    <name evidence="17 21" type="primary">polA</name>
    <name evidence="21" type="ORF">FA014_09955</name>
</gene>
<dbReference type="Pfam" id="PF00476">
    <property type="entry name" value="DNA_pol_A"/>
    <property type="match status" value="1"/>
</dbReference>
<proteinExistence type="inferred from homology"/>
<dbReference type="CDD" id="cd08637">
    <property type="entry name" value="DNA_pol_A_pol_I_C"/>
    <property type="match status" value="1"/>
</dbReference>
<dbReference type="SMART" id="SM00482">
    <property type="entry name" value="POLAc"/>
    <property type="match status" value="1"/>
</dbReference>
<evidence type="ECO:0000256" key="7">
    <source>
        <dbReference type="ARBA" id="ARBA00022722"/>
    </source>
</evidence>
<dbReference type="CDD" id="cd09898">
    <property type="entry name" value="H3TH_53EXO"/>
    <property type="match status" value="1"/>
</dbReference>
<keyword evidence="12 17" id="KW-0238">DNA-binding</keyword>
<dbReference type="PANTHER" id="PTHR10133:SF27">
    <property type="entry name" value="DNA POLYMERASE NU"/>
    <property type="match status" value="1"/>
</dbReference>
<dbReference type="GO" id="GO:0008408">
    <property type="term" value="F:3'-5' exonuclease activity"/>
    <property type="evidence" value="ECO:0007669"/>
    <property type="project" value="InterPro"/>
</dbReference>
<feature type="domain" description="DNA-directed DNA polymerase family A palm" evidence="20">
    <location>
        <begin position="690"/>
        <end position="897"/>
    </location>
</feature>
<dbReference type="InterPro" id="IPR036279">
    <property type="entry name" value="5-3_exonuclease_C_sf"/>
</dbReference>
<dbReference type="InterPro" id="IPR054690">
    <property type="entry name" value="DNA_polI_exonuclease"/>
</dbReference>